<gene>
    <name evidence="1" type="ORF">LCGC14_0572170</name>
</gene>
<organism evidence="1">
    <name type="scientific">marine sediment metagenome</name>
    <dbReference type="NCBI Taxonomy" id="412755"/>
    <lineage>
        <taxon>unclassified sequences</taxon>
        <taxon>metagenomes</taxon>
        <taxon>ecological metagenomes</taxon>
    </lineage>
</organism>
<comment type="caution">
    <text evidence="1">The sequence shown here is derived from an EMBL/GenBank/DDBJ whole genome shotgun (WGS) entry which is preliminary data.</text>
</comment>
<accession>A0A0F9RP01</accession>
<evidence type="ECO:0000313" key="1">
    <source>
        <dbReference type="EMBL" id="KKN56444.1"/>
    </source>
</evidence>
<proteinExistence type="predicted"/>
<protein>
    <submittedName>
        <fullName evidence="1">Uncharacterized protein</fullName>
    </submittedName>
</protein>
<dbReference type="AlphaFoldDB" id="A0A0F9RP01"/>
<reference evidence="1" key="1">
    <citation type="journal article" date="2015" name="Nature">
        <title>Complex archaea that bridge the gap between prokaryotes and eukaryotes.</title>
        <authorList>
            <person name="Spang A."/>
            <person name="Saw J.H."/>
            <person name="Jorgensen S.L."/>
            <person name="Zaremba-Niedzwiedzka K."/>
            <person name="Martijn J."/>
            <person name="Lind A.E."/>
            <person name="van Eijk R."/>
            <person name="Schleper C."/>
            <person name="Guy L."/>
            <person name="Ettema T.J."/>
        </authorList>
    </citation>
    <scope>NUCLEOTIDE SEQUENCE</scope>
</reference>
<name>A0A0F9RP01_9ZZZZ</name>
<dbReference type="EMBL" id="LAZR01000843">
    <property type="protein sequence ID" value="KKN56444.1"/>
    <property type="molecule type" value="Genomic_DNA"/>
</dbReference>
<sequence>MPQNKEVHREYMRKYRQGSQDSVTGSRGVTIDREEAVELLKIYSSLDKTISTLTGSANMLALVRFGDIRMSDVRDRILNGKWSA</sequence>